<evidence type="ECO:0000313" key="1">
    <source>
        <dbReference type="EMBL" id="KAI4830881.1"/>
    </source>
</evidence>
<protein>
    <submittedName>
        <fullName evidence="1">Uncharacterized protein</fullName>
    </submittedName>
</protein>
<dbReference type="EMBL" id="CM043787">
    <property type="protein sequence ID" value="KAI4830881.1"/>
    <property type="molecule type" value="Genomic_DNA"/>
</dbReference>
<dbReference type="Proteomes" id="UP001057452">
    <property type="component" value="Chromosome 3"/>
</dbReference>
<feature type="non-terminal residue" evidence="1">
    <location>
        <position position="1"/>
    </location>
</feature>
<feature type="non-terminal residue" evidence="1">
    <location>
        <position position="197"/>
    </location>
</feature>
<keyword evidence="2" id="KW-1185">Reference proteome</keyword>
<accession>A0ACB9XVW9</accession>
<organism evidence="1 2">
    <name type="scientific">Chaenocephalus aceratus</name>
    <name type="common">Blackfin icefish</name>
    <name type="synonym">Chaenichthys aceratus</name>
    <dbReference type="NCBI Taxonomy" id="36190"/>
    <lineage>
        <taxon>Eukaryota</taxon>
        <taxon>Metazoa</taxon>
        <taxon>Chordata</taxon>
        <taxon>Craniata</taxon>
        <taxon>Vertebrata</taxon>
        <taxon>Euteleostomi</taxon>
        <taxon>Actinopterygii</taxon>
        <taxon>Neopterygii</taxon>
        <taxon>Teleostei</taxon>
        <taxon>Neoteleostei</taxon>
        <taxon>Acanthomorphata</taxon>
        <taxon>Eupercaria</taxon>
        <taxon>Perciformes</taxon>
        <taxon>Notothenioidei</taxon>
        <taxon>Channichthyidae</taxon>
        <taxon>Chaenocephalus</taxon>
    </lineage>
</organism>
<name>A0ACB9XVW9_CHAAC</name>
<comment type="caution">
    <text evidence="1">The sequence shown here is derived from an EMBL/GenBank/DDBJ whole genome shotgun (WGS) entry which is preliminary data.</text>
</comment>
<sequence length="197" mass="21662">PRLAERDACLPAAQCHTSEETVLASSSDISWQPTLLCSTGPCPTPVLPSGDVVLACHGYATEGGRDLYSLWIRGDDTRDTQSRRRSRAEDMWWSGSVCVDECVDVKLNGWLNSWPVGELAIDPVSVETTVNEAFDMGHWAKEGQAEKKRRGEMKGSPTSIAGCVMTELFVSTKWCKALKVCTTSLHMKVWKQKVAGK</sequence>
<proteinExistence type="predicted"/>
<reference evidence="1" key="1">
    <citation type="submission" date="2022-05" db="EMBL/GenBank/DDBJ databases">
        <title>Chromosome-level genome of Chaenocephalus aceratus.</title>
        <authorList>
            <person name="Park H."/>
        </authorList>
    </citation>
    <scope>NUCLEOTIDE SEQUENCE</scope>
    <source>
        <strain evidence="1">KU_202001</strain>
    </source>
</reference>
<evidence type="ECO:0000313" key="2">
    <source>
        <dbReference type="Proteomes" id="UP001057452"/>
    </source>
</evidence>
<gene>
    <name evidence="1" type="ORF">KUCAC02_002482</name>
</gene>